<keyword evidence="3" id="KW-0479">Metal-binding</keyword>
<evidence type="ECO:0000259" key="8">
    <source>
        <dbReference type="Pfam" id="PF07282"/>
    </source>
</evidence>
<dbReference type="PANTHER" id="PTHR36172">
    <property type="match status" value="1"/>
</dbReference>
<evidence type="ECO:0000256" key="5">
    <source>
        <dbReference type="ARBA" id="ARBA00023125"/>
    </source>
</evidence>
<proteinExistence type="inferred from homology"/>
<dbReference type="NCBIfam" id="TIGR01766">
    <property type="entry name" value="IS200/IS605 family accessory protein TnpB-like domain"/>
    <property type="match status" value="1"/>
</dbReference>
<evidence type="ECO:0000256" key="3">
    <source>
        <dbReference type="ARBA" id="ARBA00022723"/>
    </source>
</evidence>
<dbReference type="AlphaFoldDB" id="A0A3N6RH05"/>
<feature type="domain" description="Probable transposase IS891/IS1136/IS1341" evidence="7">
    <location>
        <begin position="198"/>
        <end position="304"/>
    </location>
</feature>
<keyword evidence="5" id="KW-0238">DNA-binding</keyword>
<dbReference type="Pfam" id="PF12323">
    <property type="entry name" value="HTH_OrfB_IS605"/>
    <property type="match status" value="1"/>
</dbReference>
<dbReference type="RefSeq" id="WP_124146770.1">
    <property type="nucleotide sequence ID" value="NZ_CAWOKI010000195.1"/>
</dbReference>
<dbReference type="InterPro" id="IPR010095">
    <property type="entry name" value="Cas12f1-like_TNB"/>
</dbReference>
<sequence length="407" mass="46342">MIITYCYKIKPTSEQSAKIDYWLELLRRHWNYANGQRLDWLNRTRCQLDRCSIVSCPIGEIPGKPDYYFQQSALKQTKILFPEYKDIYSEVQQINLQRLDKAWKRWLVPDQTGKRFGRPRFKKSGKLRSFCFSRVNHPKAAVKFDGKQIIISRFGAIPVIVHRHIPDGFTIKTATITKKADGYYVSFSLEDKSVPNLIPTENIKTAVGIDVGLKEFLTTNTGDTVSVPNFYRKSQSNLARKQSKAARKEIGSNNWKKAQNRIAKLHQHIARQREEFHYKTAHKLVKEYDLIAVENLNIKGLARNSKLSKSIYDVAWGAFIEKLNAVAVKRGVHVVKVTPHNTSQNCSNCGHKVPKTLSVRTHSCPKCKTVLDRDENAAVNILNRALNEVGIILSACGGLDVGQPMFA</sequence>
<dbReference type="Pfam" id="PF01385">
    <property type="entry name" value="OrfB_IS605"/>
    <property type="match status" value="1"/>
</dbReference>
<feature type="domain" description="Transposase putative helix-turn-helix" evidence="9">
    <location>
        <begin position="1"/>
        <end position="44"/>
    </location>
</feature>
<evidence type="ECO:0000256" key="2">
    <source>
        <dbReference type="ARBA" id="ARBA00022578"/>
    </source>
</evidence>
<dbReference type="OrthoDB" id="438679at2"/>
<evidence type="ECO:0000256" key="4">
    <source>
        <dbReference type="ARBA" id="ARBA00022833"/>
    </source>
</evidence>
<keyword evidence="6" id="KW-0233">DNA recombination</keyword>
<dbReference type="GO" id="GO:0003677">
    <property type="term" value="F:DNA binding"/>
    <property type="evidence" value="ECO:0007669"/>
    <property type="project" value="UniProtKB-KW"/>
</dbReference>
<feature type="domain" description="Cas12f1-like TNB" evidence="8">
    <location>
        <begin position="316"/>
        <end position="381"/>
    </location>
</feature>
<dbReference type="EMBL" id="RCBY01000068">
    <property type="protein sequence ID" value="RQH43017.1"/>
    <property type="molecule type" value="Genomic_DNA"/>
</dbReference>
<protein>
    <submittedName>
        <fullName evidence="10">Transposase</fullName>
    </submittedName>
</protein>
<dbReference type="Pfam" id="PF07282">
    <property type="entry name" value="Cas12f1-like_TNB"/>
    <property type="match status" value="1"/>
</dbReference>
<reference evidence="10 11" key="1">
    <citation type="journal article" date="2018" name="ACS Chem. Biol.">
        <title>Ketoreductase domain dysfunction expands chemodiversity: malyngamide biosynthesis in the cyanobacterium Okeania hirsuta.</title>
        <authorList>
            <person name="Moss N.A."/>
            <person name="Leao T."/>
            <person name="Rankin M."/>
            <person name="McCullough T.M."/>
            <person name="Qu P."/>
            <person name="Korobeynikov A."/>
            <person name="Smith J.L."/>
            <person name="Gerwick L."/>
            <person name="Gerwick W.H."/>
        </authorList>
    </citation>
    <scope>NUCLEOTIDE SEQUENCE [LARGE SCALE GENOMIC DNA]</scope>
    <source>
        <strain evidence="10 11">PAB10Feb10-1</strain>
    </source>
</reference>
<evidence type="ECO:0000256" key="6">
    <source>
        <dbReference type="ARBA" id="ARBA00023172"/>
    </source>
</evidence>
<evidence type="ECO:0000259" key="7">
    <source>
        <dbReference type="Pfam" id="PF01385"/>
    </source>
</evidence>
<name>A0A3N6RH05_9CYAN</name>
<keyword evidence="4" id="KW-0862">Zinc</keyword>
<evidence type="ECO:0000313" key="10">
    <source>
        <dbReference type="EMBL" id="RQH43017.1"/>
    </source>
</evidence>
<dbReference type="PANTHER" id="PTHR36172:SF1">
    <property type="entry name" value="RESOLVASE-RELATED"/>
    <property type="match status" value="1"/>
</dbReference>
<evidence type="ECO:0000259" key="9">
    <source>
        <dbReference type="Pfam" id="PF12323"/>
    </source>
</evidence>
<organism evidence="10 11">
    <name type="scientific">Okeania hirsuta</name>
    <dbReference type="NCBI Taxonomy" id="1458930"/>
    <lineage>
        <taxon>Bacteria</taxon>
        <taxon>Bacillati</taxon>
        <taxon>Cyanobacteriota</taxon>
        <taxon>Cyanophyceae</taxon>
        <taxon>Oscillatoriophycideae</taxon>
        <taxon>Oscillatoriales</taxon>
        <taxon>Microcoleaceae</taxon>
        <taxon>Okeania</taxon>
    </lineage>
</organism>
<accession>A0A3N6RH05</accession>
<gene>
    <name evidence="10" type="ORF">D5R40_13785</name>
</gene>
<dbReference type="Proteomes" id="UP000269154">
    <property type="component" value="Unassembled WGS sequence"/>
</dbReference>
<keyword evidence="2" id="KW-0815">Transposition</keyword>
<keyword evidence="11" id="KW-1185">Reference proteome</keyword>
<dbReference type="InterPro" id="IPR021027">
    <property type="entry name" value="Transposase_put_HTH"/>
</dbReference>
<dbReference type="InterPro" id="IPR001959">
    <property type="entry name" value="Transposase"/>
</dbReference>
<comment type="caution">
    <text evidence="10">The sequence shown here is derived from an EMBL/GenBank/DDBJ whole genome shotgun (WGS) entry which is preliminary data.</text>
</comment>
<dbReference type="GO" id="GO:0032196">
    <property type="term" value="P:transposition"/>
    <property type="evidence" value="ECO:0007669"/>
    <property type="project" value="UniProtKB-KW"/>
</dbReference>
<evidence type="ECO:0000313" key="11">
    <source>
        <dbReference type="Proteomes" id="UP000269154"/>
    </source>
</evidence>
<dbReference type="GO" id="GO:0006310">
    <property type="term" value="P:DNA recombination"/>
    <property type="evidence" value="ECO:0007669"/>
    <property type="project" value="UniProtKB-KW"/>
</dbReference>
<dbReference type="InterPro" id="IPR051491">
    <property type="entry name" value="Recombinase/Transposase-rel"/>
</dbReference>
<evidence type="ECO:0000256" key="1">
    <source>
        <dbReference type="ARBA" id="ARBA00008761"/>
    </source>
</evidence>
<comment type="similarity">
    <text evidence="1">In the C-terminal section; belongs to the transposase 35 family.</text>
</comment>
<dbReference type="GO" id="GO:0046872">
    <property type="term" value="F:metal ion binding"/>
    <property type="evidence" value="ECO:0007669"/>
    <property type="project" value="UniProtKB-KW"/>
</dbReference>
<dbReference type="NCBIfam" id="NF040570">
    <property type="entry name" value="guided_TnpB"/>
    <property type="match status" value="1"/>
</dbReference>